<feature type="domain" description="Ig-like" evidence="7">
    <location>
        <begin position="271"/>
        <end position="356"/>
    </location>
</feature>
<dbReference type="Gene3D" id="2.60.40.10">
    <property type="entry name" value="Immunoglobulins"/>
    <property type="match status" value="3"/>
</dbReference>
<feature type="compositionally biased region" description="Basic and acidic residues" evidence="4">
    <location>
        <begin position="430"/>
        <end position="440"/>
    </location>
</feature>
<evidence type="ECO:0000256" key="6">
    <source>
        <dbReference type="SAM" id="SignalP"/>
    </source>
</evidence>
<dbReference type="InterPro" id="IPR053896">
    <property type="entry name" value="BTN3A2-like_Ig-C"/>
</dbReference>
<organism evidence="8 9">
    <name type="scientific">Oreochromis aureus</name>
    <name type="common">Israeli tilapia</name>
    <name type="synonym">Chromis aureus</name>
    <dbReference type="NCBI Taxonomy" id="47969"/>
    <lineage>
        <taxon>Eukaryota</taxon>
        <taxon>Metazoa</taxon>
        <taxon>Chordata</taxon>
        <taxon>Craniata</taxon>
        <taxon>Vertebrata</taxon>
        <taxon>Euteleostomi</taxon>
        <taxon>Actinopterygii</taxon>
        <taxon>Neopterygii</taxon>
        <taxon>Teleostei</taxon>
        <taxon>Neoteleostei</taxon>
        <taxon>Acanthomorphata</taxon>
        <taxon>Ovalentaria</taxon>
        <taxon>Cichlomorphae</taxon>
        <taxon>Cichliformes</taxon>
        <taxon>Cichlidae</taxon>
        <taxon>African cichlids</taxon>
        <taxon>Pseudocrenilabrinae</taxon>
        <taxon>Oreochromini</taxon>
        <taxon>Oreochromis</taxon>
    </lineage>
</organism>
<dbReference type="CDD" id="cd00096">
    <property type="entry name" value="Ig"/>
    <property type="match status" value="1"/>
</dbReference>
<evidence type="ECO:0000256" key="1">
    <source>
        <dbReference type="ARBA" id="ARBA00004370"/>
    </source>
</evidence>
<feature type="chain" id="PRO_5044333752" description="Ig-like domain-containing protein" evidence="6">
    <location>
        <begin position="23"/>
        <end position="510"/>
    </location>
</feature>
<reference evidence="8" key="2">
    <citation type="submission" date="2025-08" db="UniProtKB">
        <authorList>
            <consortium name="Ensembl"/>
        </authorList>
    </citation>
    <scope>IDENTIFICATION</scope>
</reference>
<accession>A0AAZ1X9I1</accession>
<sequence>MELLPLLFLSFCFLTLSGLTFGAESGPPDTRVIVMEDDDVILPCSLSTNQNIEKELFVWKKEGTVPQKEVFMYVGGKHYNNGLPGQDEQFRDRVSHFPEELKYGNASIRIKQTKLEDKGIYTCIFPDIKPSGKTSRIELVVGSEIKVVGEGSDAILPCSLNTKESVVQKLFDWRKKAPNRQEVFMYNGGIHYNNGLPGQDEHFRGRVSHFPLELQFGNASIIIRNTTVADSGVYTCDFPRLQPEQTFSIKLVVVPVMRDRFGDIPGAAPKPIVHVLKITEDEARLKCEVRGAFPKPKVEWRDEDGNILPAEEPQVSHTGERYNITLLTTVTRTNSSLFHCVATQEEIGHVTENKLSVNFCENLFKGTSGQVIISIHLLVGWIIGILSFALLLAVLVATRTISIHTNRGCLWSANKSSEDPPAPDSETGPEELKGLNKDRGSGGWEAYLQPEGRRFDPRALSWALCPWARHFTLPPTGVGQKGRWRNMAASPLSVCPRAAVATTVAASTSV</sequence>
<dbReference type="Pfam" id="PF22705">
    <property type="entry name" value="C2-set_3"/>
    <property type="match status" value="1"/>
</dbReference>
<feature type="transmembrane region" description="Helical" evidence="5">
    <location>
        <begin position="371"/>
        <end position="397"/>
    </location>
</feature>
<dbReference type="AlphaFoldDB" id="A0AAZ1X9I1"/>
<feature type="signal peptide" evidence="6">
    <location>
        <begin position="1"/>
        <end position="22"/>
    </location>
</feature>
<dbReference type="SMART" id="SM00406">
    <property type="entry name" value="IGv"/>
    <property type="match status" value="2"/>
</dbReference>
<evidence type="ECO:0000256" key="4">
    <source>
        <dbReference type="SAM" id="MobiDB-lite"/>
    </source>
</evidence>
<dbReference type="GO" id="GO:0009897">
    <property type="term" value="C:external side of plasma membrane"/>
    <property type="evidence" value="ECO:0007669"/>
    <property type="project" value="TreeGrafter"/>
</dbReference>
<reference evidence="8" key="3">
    <citation type="submission" date="2025-09" db="UniProtKB">
        <authorList>
            <consortium name="Ensembl"/>
        </authorList>
    </citation>
    <scope>IDENTIFICATION</scope>
</reference>
<evidence type="ECO:0000313" key="9">
    <source>
        <dbReference type="Proteomes" id="UP000472276"/>
    </source>
</evidence>
<dbReference type="InterPro" id="IPR050504">
    <property type="entry name" value="IgSF_BTN/MOG"/>
</dbReference>
<dbReference type="InterPro" id="IPR007110">
    <property type="entry name" value="Ig-like_dom"/>
</dbReference>
<dbReference type="SMART" id="SM00409">
    <property type="entry name" value="IG"/>
    <property type="match status" value="3"/>
</dbReference>
<keyword evidence="5" id="KW-1133">Transmembrane helix</keyword>
<evidence type="ECO:0000259" key="7">
    <source>
        <dbReference type="PROSITE" id="PS50835"/>
    </source>
</evidence>
<dbReference type="InterPro" id="IPR036179">
    <property type="entry name" value="Ig-like_dom_sf"/>
</dbReference>
<evidence type="ECO:0000256" key="2">
    <source>
        <dbReference type="ARBA" id="ARBA00023136"/>
    </source>
</evidence>
<name>A0AAZ1X9I1_OREAU</name>
<keyword evidence="2 5" id="KW-0472">Membrane</keyword>
<keyword evidence="3" id="KW-0393">Immunoglobulin domain</keyword>
<dbReference type="GO" id="GO:0050852">
    <property type="term" value="P:T cell receptor signaling pathway"/>
    <property type="evidence" value="ECO:0007669"/>
    <property type="project" value="TreeGrafter"/>
</dbReference>
<dbReference type="Pfam" id="PF07686">
    <property type="entry name" value="V-set"/>
    <property type="match status" value="2"/>
</dbReference>
<keyword evidence="9" id="KW-1185">Reference proteome</keyword>
<dbReference type="GO" id="GO:0005102">
    <property type="term" value="F:signaling receptor binding"/>
    <property type="evidence" value="ECO:0007669"/>
    <property type="project" value="TreeGrafter"/>
</dbReference>
<dbReference type="SUPFAM" id="SSF48726">
    <property type="entry name" value="Immunoglobulin"/>
    <property type="match status" value="3"/>
</dbReference>
<reference evidence="9" key="1">
    <citation type="submission" date="2020-03" db="EMBL/GenBank/DDBJ databases">
        <title>Evolution of repeat sequences and sex chromosomes of tilapia species revealed by chromosome-level genomes.</title>
        <authorList>
            <person name="Xu L."/>
            <person name="Tao W."/>
            <person name="Wang D."/>
            <person name="Zhou Q."/>
        </authorList>
    </citation>
    <scope>NUCLEOTIDE SEQUENCE [LARGE SCALE GENOMIC DNA]</scope>
    <source>
        <strain evidence="9">Israel</strain>
    </source>
</reference>
<dbReference type="PANTHER" id="PTHR24100:SF151">
    <property type="entry name" value="ICOS LIGAND"/>
    <property type="match status" value="1"/>
</dbReference>
<proteinExistence type="predicted"/>
<dbReference type="InterPro" id="IPR013106">
    <property type="entry name" value="Ig_V-set"/>
</dbReference>
<keyword evidence="6" id="KW-0732">Signal</keyword>
<dbReference type="PANTHER" id="PTHR24100">
    <property type="entry name" value="BUTYROPHILIN"/>
    <property type="match status" value="1"/>
</dbReference>
<dbReference type="PROSITE" id="PS50835">
    <property type="entry name" value="IG_LIKE"/>
    <property type="match status" value="3"/>
</dbReference>
<protein>
    <recommendedName>
        <fullName evidence="7">Ig-like domain-containing protein</fullName>
    </recommendedName>
</protein>
<evidence type="ECO:0000256" key="3">
    <source>
        <dbReference type="ARBA" id="ARBA00023319"/>
    </source>
</evidence>
<comment type="subcellular location">
    <subcellularLocation>
        <location evidence="1">Membrane</location>
    </subcellularLocation>
</comment>
<dbReference type="GO" id="GO:0001817">
    <property type="term" value="P:regulation of cytokine production"/>
    <property type="evidence" value="ECO:0007669"/>
    <property type="project" value="TreeGrafter"/>
</dbReference>
<feature type="domain" description="Ig-like" evidence="7">
    <location>
        <begin position="27"/>
        <end position="140"/>
    </location>
</feature>
<dbReference type="Ensembl" id="ENSOABT00000069446.1">
    <property type="protein sequence ID" value="ENSOABP00000064362.1"/>
    <property type="gene ID" value="ENSOABG00000039379.1"/>
</dbReference>
<evidence type="ECO:0000313" key="8">
    <source>
        <dbReference type="Ensembl" id="ENSOABP00000064362.1"/>
    </source>
</evidence>
<dbReference type="InterPro" id="IPR013783">
    <property type="entry name" value="Ig-like_fold"/>
</dbReference>
<keyword evidence="5" id="KW-0812">Transmembrane</keyword>
<feature type="domain" description="Ig-like" evidence="7">
    <location>
        <begin position="150"/>
        <end position="248"/>
    </location>
</feature>
<evidence type="ECO:0000256" key="5">
    <source>
        <dbReference type="SAM" id="Phobius"/>
    </source>
</evidence>
<gene>
    <name evidence="8" type="primary">LOC116332807</name>
</gene>
<feature type="region of interest" description="Disordered" evidence="4">
    <location>
        <begin position="413"/>
        <end position="442"/>
    </location>
</feature>
<dbReference type="InterPro" id="IPR003599">
    <property type="entry name" value="Ig_sub"/>
</dbReference>
<dbReference type="Proteomes" id="UP000472276">
    <property type="component" value="Unassembled WGS sequence"/>
</dbReference>